<dbReference type="Proteomes" id="UP000056209">
    <property type="component" value="Unassembled WGS sequence"/>
</dbReference>
<dbReference type="SUPFAM" id="SSF53474">
    <property type="entry name" value="alpha/beta-Hydrolases"/>
    <property type="match status" value="1"/>
</dbReference>
<proteinExistence type="predicted"/>
<dbReference type="RefSeq" id="WP_058980120.1">
    <property type="nucleotide sequence ID" value="NZ_BCMS01000006.1"/>
</dbReference>
<protein>
    <submittedName>
        <fullName evidence="1">Uncharacterized protein</fullName>
    </submittedName>
</protein>
<name>A0A100HNE9_9DEIO</name>
<organism evidence="1 2">
    <name type="scientific">Deinococcus grandis</name>
    <dbReference type="NCBI Taxonomy" id="57498"/>
    <lineage>
        <taxon>Bacteria</taxon>
        <taxon>Thermotogati</taxon>
        <taxon>Deinococcota</taxon>
        <taxon>Deinococci</taxon>
        <taxon>Deinococcales</taxon>
        <taxon>Deinococcaceae</taxon>
        <taxon>Deinococcus</taxon>
    </lineage>
</organism>
<dbReference type="InterPro" id="IPR029058">
    <property type="entry name" value="AB_hydrolase_fold"/>
</dbReference>
<evidence type="ECO:0000313" key="2">
    <source>
        <dbReference type="Proteomes" id="UP000056209"/>
    </source>
</evidence>
<dbReference type="OrthoDB" id="72441at2"/>
<keyword evidence="2" id="KW-1185">Reference proteome</keyword>
<comment type="caution">
    <text evidence="1">The sequence shown here is derived from an EMBL/GenBank/DDBJ whole genome shotgun (WGS) entry which is preliminary data.</text>
</comment>
<dbReference type="AlphaFoldDB" id="A0A100HNE9"/>
<gene>
    <name evidence="1" type="ORF">DEIGR_400071</name>
</gene>
<sequence>MPDWTDTERAVMGAILEVGALTSRRVQATYGPRPNWHRLITERQLREVRTIYGPVLTPTEAVHEKVESTGRLRGPGSLADRAYMLDAIDLVAQHGYRFVSHDYKGGQVPGTTTAHITRTRIEVSREEMERLVDWASDRPGPLPKALGRTWLYARCSGGGMQASDLRRILKATEEQNRPKEYSTDHVQVLHAPLLFVVPAEDDALRAYARRYLAEHRRTYDRGWNYNQRLHYVPPFEIFEQPLPNQVYRPSSVERGRPL</sequence>
<accession>A0A100HNE9</accession>
<evidence type="ECO:0000313" key="1">
    <source>
        <dbReference type="EMBL" id="GAQ23938.1"/>
    </source>
</evidence>
<reference evidence="2" key="1">
    <citation type="submission" date="2015-11" db="EMBL/GenBank/DDBJ databases">
        <title>Draft Genome Sequence of the Radioresistant Bacterium Deinococcus grandis, Isolated from Freshwater Fish in Japan.</title>
        <authorList>
            <person name="Satoh K."/>
            <person name="Onodera T."/>
            <person name="Omoso K."/>
            <person name="Takeda-Yano K."/>
            <person name="Katayama T."/>
            <person name="Oono Y."/>
            <person name="Narumi I."/>
        </authorList>
    </citation>
    <scope>NUCLEOTIDE SEQUENCE [LARGE SCALE GENOMIC DNA]</scope>
    <source>
        <strain evidence="2">ATCC 43672</strain>
    </source>
</reference>
<dbReference type="EMBL" id="BCMS01000006">
    <property type="protein sequence ID" value="GAQ23938.1"/>
    <property type="molecule type" value="Genomic_DNA"/>
</dbReference>